<dbReference type="InterPro" id="IPR002125">
    <property type="entry name" value="CMP_dCMP_dom"/>
</dbReference>
<feature type="compositionally biased region" description="Basic and acidic residues" evidence="1">
    <location>
        <begin position="747"/>
        <end position="772"/>
    </location>
</feature>
<dbReference type="GO" id="GO:0005886">
    <property type="term" value="C:plasma membrane"/>
    <property type="evidence" value="ECO:0007669"/>
    <property type="project" value="TreeGrafter"/>
</dbReference>
<feature type="region of interest" description="Disordered" evidence="1">
    <location>
        <begin position="934"/>
        <end position="1072"/>
    </location>
</feature>
<dbReference type="GO" id="GO:0002115">
    <property type="term" value="P:store-operated calcium entry"/>
    <property type="evidence" value="ECO:0007669"/>
    <property type="project" value="TreeGrafter"/>
</dbReference>
<dbReference type="CDD" id="cd04508">
    <property type="entry name" value="Tudor_SF"/>
    <property type="match status" value="1"/>
</dbReference>
<dbReference type="SUPFAM" id="SSF53927">
    <property type="entry name" value="Cytidine deaminase-like"/>
    <property type="match status" value="1"/>
</dbReference>
<feature type="region of interest" description="Disordered" evidence="1">
    <location>
        <begin position="19"/>
        <end position="56"/>
    </location>
</feature>
<feature type="compositionally biased region" description="Basic and acidic residues" evidence="1">
    <location>
        <begin position="19"/>
        <end position="29"/>
    </location>
</feature>
<dbReference type="InterPro" id="IPR002048">
    <property type="entry name" value="EF_hand_dom"/>
</dbReference>
<evidence type="ECO:0000259" key="3">
    <source>
        <dbReference type="PROSITE" id="PS50222"/>
    </source>
</evidence>
<name>A0A9W6TQZ0_9STRA</name>
<dbReference type="InterPro" id="IPR011992">
    <property type="entry name" value="EF-hand-dom_pair"/>
</dbReference>
<dbReference type="InterPro" id="IPR037608">
    <property type="entry name" value="STIM1/2"/>
</dbReference>
<dbReference type="Gene3D" id="3.40.140.10">
    <property type="entry name" value="Cytidine Deaminase, domain 2"/>
    <property type="match status" value="1"/>
</dbReference>
<dbReference type="OrthoDB" id="414540at2759"/>
<reference evidence="5" key="1">
    <citation type="submission" date="2023-04" db="EMBL/GenBank/DDBJ databases">
        <title>Phytophthora lilii NBRC 32176.</title>
        <authorList>
            <person name="Ichikawa N."/>
            <person name="Sato H."/>
            <person name="Tonouchi N."/>
        </authorList>
    </citation>
    <scope>NUCLEOTIDE SEQUENCE</scope>
    <source>
        <strain evidence="5">NBRC 32176</strain>
    </source>
</reference>
<dbReference type="InterPro" id="IPR002999">
    <property type="entry name" value="Tudor"/>
</dbReference>
<organism evidence="5 6">
    <name type="scientific">Phytophthora lilii</name>
    <dbReference type="NCBI Taxonomy" id="2077276"/>
    <lineage>
        <taxon>Eukaryota</taxon>
        <taxon>Sar</taxon>
        <taxon>Stramenopiles</taxon>
        <taxon>Oomycota</taxon>
        <taxon>Peronosporomycetes</taxon>
        <taxon>Peronosporales</taxon>
        <taxon>Peronosporaceae</taxon>
        <taxon>Phytophthora</taxon>
    </lineage>
</organism>
<dbReference type="Proteomes" id="UP001165083">
    <property type="component" value="Unassembled WGS sequence"/>
</dbReference>
<dbReference type="InterPro" id="IPR013761">
    <property type="entry name" value="SAM/pointed_sf"/>
</dbReference>
<comment type="caution">
    <text evidence="5">The sequence shown here is derived from an EMBL/GenBank/DDBJ whole genome shotgun (WGS) entry which is preliminary data.</text>
</comment>
<dbReference type="Gene3D" id="1.10.150.50">
    <property type="entry name" value="Transcription Factor, Ets-1"/>
    <property type="match status" value="1"/>
</dbReference>
<feature type="compositionally biased region" description="Basic and acidic residues" evidence="1">
    <location>
        <begin position="977"/>
        <end position="991"/>
    </location>
</feature>
<dbReference type="GO" id="GO:0005783">
    <property type="term" value="C:endoplasmic reticulum"/>
    <property type="evidence" value="ECO:0007669"/>
    <property type="project" value="TreeGrafter"/>
</dbReference>
<dbReference type="SUPFAM" id="SSF47769">
    <property type="entry name" value="SAM/Pointed domain"/>
    <property type="match status" value="1"/>
</dbReference>
<feature type="compositionally biased region" description="Basic and acidic residues" evidence="1">
    <location>
        <begin position="936"/>
        <end position="961"/>
    </location>
</feature>
<evidence type="ECO:0000259" key="4">
    <source>
        <dbReference type="PROSITE" id="PS51747"/>
    </source>
</evidence>
<dbReference type="GO" id="GO:0003824">
    <property type="term" value="F:catalytic activity"/>
    <property type="evidence" value="ECO:0007669"/>
    <property type="project" value="InterPro"/>
</dbReference>
<keyword evidence="6" id="KW-1185">Reference proteome</keyword>
<feature type="compositionally biased region" description="Low complexity" evidence="1">
    <location>
        <begin position="1037"/>
        <end position="1058"/>
    </location>
</feature>
<dbReference type="PROSITE" id="PS50222">
    <property type="entry name" value="EF_HAND_2"/>
    <property type="match status" value="1"/>
</dbReference>
<feature type="region of interest" description="Disordered" evidence="1">
    <location>
        <begin position="715"/>
        <end position="779"/>
    </location>
</feature>
<feature type="domain" description="CMP/dCMP-type deaminase" evidence="4">
    <location>
        <begin position="131"/>
        <end position="257"/>
    </location>
</feature>
<dbReference type="FunFam" id="1.10.150.50:FF:000074">
    <property type="entry name" value="Stromal interaction molecule"/>
    <property type="match status" value="1"/>
</dbReference>
<dbReference type="PROSITE" id="PS50105">
    <property type="entry name" value="SAM_DOMAIN"/>
    <property type="match status" value="1"/>
</dbReference>
<gene>
    <name evidence="5" type="ORF">Plil01_000679100</name>
</gene>
<dbReference type="PANTHER" id="PTHR15136">
    <property type="entry name" value="STROMAL INTERACTION MOLECULE HOMOLOG"/>
    <property type="match status" value="1"/>
</dbReference>
<feature type="compositionally biased region" description="Basic residues" evidence="1">
    <location>
        <begin position="1003"/>
        <end position="1036"/>
    </location>
</feature>
<accession>A0A9W6TQZ0</accession>
<protein>
    <submittedName>
        <fullName evidence="5">Unnamed protein product</fullName>
    </submittedName>
</protein>
<dbReference type="Pfam" id="PF00536">
    <property type="entry name" value="SAM_1"/>
    <property type="match status" value="1"/>
</dbReference>
<evidence type="ECO:0000313" key="6">
    <source>
        <dbReference type="Proteomes" id="UP001165083"/>
    </source>
</evidence>
<evidence type="ECO:0000259" key="2">
    <source>
        <dbReference type="PROSITE" id="PS50105"/>
    </source>
</evidence>
<dbReference type="PROSITE" id="PS51747">
    <property type="entry name" value="CYT_DCMP_DEAMINASES_2"/>
    <property type="match status" value="1"/>
</dbReference>
<feature type="domain" description="EF-hand" evidence="3">
    <location>
        <begin position="384"/>
        <end position="419"/>
    </location>
</feature>
<feature type="region of interest" description="Disordered" evidence="1">
    <location>
        <begin position="800"/>
        <end position="820"/>
    </location>
</feature>
<feature type="compositionally biased region" description="Acidic residues" evidence="1">
    <location>
        <begin position="1240"/>
        <end position="1254"/>
    </location>
</feature>
<dbReference type="CDD" id="cd01283">
    <property type="entry name" value="cytidine_deaminase"/>
    <property type="match status" value="1"/>
</dbReference>
<proteinExistence type="predicted"/>
<evidence type="ECO:0000313" key="5">
    <source>
        <dbReference type="EMBL" id="GMF18229.1"/>
    </source>
</evidence>
<feature type="compositionally biased region" description="Acidic residues" evidence="1">
    <location>
        <begin position="1353"/>
        <end position="1363"/>
    </location>
</feature>
<feature type="domain" description="SAM" evidence="2">
    <location>
        <begin position="294"/>
        <end position="359"/>
    </location>
</feature>
<dbReference type="Gene3D" id="1.10.238.10">
    <property type="entry name" value="EF-hand"/>
    <property type="match status" value="1"/>
</dbReference>
<feature type="region of interest" description="Disordered" evidence="1">
    <location>
        <begin position="1235"/>
        <end position="1363"/>
    </location>
</feature>
<feature type="compositionally biased region" description="Basic and acidic residues" evidence="1">
    <location>
        <begin position="1282"/>
        <end position="1291"/>
    </location>
</feature>
<feature type="compositionally biased region" description="Basic residues" evidence="1">
    <location>
        <begin position="900"/>
        <end position="915"/>
    </location>
</feature>
<dbReference type="EMBL" id="BSXW01000311">
    <property type="protein sequence ID" value="GMF18229.1"/>
    <property type="molecule type" value="Genomic_DNA"/>
</dbReference>
<feature type="compositionally biased region" description="Basic and acidic residues" evidence="1">
    <location>
        <begin position="800"/>
        <end position="811"/>
    </location>
</feature>
<dbReference type="SUPFAM" id="SSF47473">
    <property type="entry name" value="EF-hand"/>
    <property type="match status" value="1"/>
</dbReference>
<sequence length="1363" mass="152947">MSNQLEDDLRRVLHLARAEARQNKRDVRGKSNNRLQRQQPQRHRHDQHLAGPKGERDTLLTAKLQGLTAIYGLDASSRHLGDCKSKSVLHHQHKNDPEEDNEVLKQRLDARRTLYKRHFAGVMADSSGRKRELEHVLEAAAREARSSRSSGVGIGAAVLTASQAIYAAGAIENGALALCAERAAVLKMLTSDANSPNPVVVAMAICSEQQDMLPFPCGGCRELLADCGDFPVYLVNALGETEETRSSKLYPRARHSELTQILGKPQSVQCKQITKKKEAPAQPANQTPLEVKDWTTEHVLQWLEKDAELPQYREVFERNNVDGCTLVLLEGSDLQLLLGITHPLHRSKLLTHVDRLRDRELLARGLDYTQLEDYLAVLDIDRVSAVAHLKTTFDRLDADHDGFLDFTQVKQALSRLRCTIPSSFSNGNQGGDSTNVEASAQTVERLLHSEELFGKKAGTTGKVSFPAFVRAFSKLATQPADTPAVTQGAFLVHAVGPKLPVLDINNLRKCFEQQAAQASCLDEPGLVRLLQELGQSEARSTELACRWLDVQDGIDEFSDAITFAQFIIRYAQLIDTVDPGESADATGVARLQQLFASYEPVHSTRWKPRSVVQRALTTLFPMVPSDEVTVWCASFWPSKLPTASGDDAKNNKRKKEAISLSFPEFTLACFEFAAEVYTREQEAASIKRSLRNDALVRRSRVVHLHSSGHVRMCPQFSGDLDNIQSTSKTHPVSKPKESSKLQVRARAAIDNDAKHSDRESKAHDSDDDDRLRQIRRRGRREKQVDEAFDRFVCRHGTQVRRDKVDDGKQTSDDEESDPSCKLNAVEAAQAALELGAALSREQVLRFLEREGLGRIRRRDISRSAFHRLMKRLDANQSYPRDLLLDIDEKSRQQEVSSSPHTKRSTSKSPRHRAYKSRPDYDEFLRRKLAHSNGTQWEKEVEELRRKQQQREERRTGKELKKFGHRRSGSGKGDSDEDGKSGSGDDGKHDSDSTTASERSSNSRGHRHHKTSRTSHRSRSNRIRSRRTHRHRHRSRAHTSSSEASTETDTSSTESTRSSMNHHGRRRGFKPGARVASMVHGRGTIERVYRDYFVADVHFDSGRHLRNVEFSSLRLLDPDDELLNGAAKIGFNVGSRVSVTHKNTKTRRQGKIVLCRTDGTFDILVNEFGAAQILKRIPRSALALSNVKPLVYRVGARVMVRQRTEYLRGKVCTCRTDGSYDVKLAKSPQKIIQRLAPELLAPDDGEDGDSDDDIDTTEKKPPATPKPTTRSKKDDSDDDFEPEFSRGDRVEARFGGQASYYPGTIERVHPNGSCDISYDDGDEVERVDPQLIRALPTKTAPRKPTPSKKKASDDGYESDLFESD</sequence>
<feature type="compositionally biased region" description="Basic residues" evidence="1">
    <location>
        <begin position="1059"/>
        <end position="1068"/>
    </location>
</feature>
<dbReference type="SMART" id="SM00454">
    <property type="entry name" value="SAM"/>
    <property type="match status" value="1"/>
</dbReference>
<dbReference type="GO" id="GO:0006874">
    <property type="term" value="P:intracellular calcium ion homeostasis"/>
    <property type="evidence" value="ECO:0007669"/>
    <property type="project" value="TreeGrafter"/>
</dbReference>
<dbReference type="GO" id="GO:0005246">
    <property type="term" value="F:calcium channel regulator activity"/>
    <property type="evidence" value="ECO:0007669"/>
    <property type="project" value="InterPro"/>
</dbReference>
<evidence type="ECO:0000256" key="1">
    <source>
        <dbReference type="SAM" id="MobiDB-lite"/>
    </source>
</evidence>
<dbReference type="Gene3D" id="2.30.30.140">
    <property type="match status" value="1"/>
</dbReference>
<dbReference type="InterPro" id="IPR016193">
    <property type="entry name" value="Cytidine_deaminase-like"/>
</dbReference>
<dbReference type="InterPro" id="IPR001660">
    <property type="entry name" value="SAM"/>
</dbReference>
<dbReference type="GO" id="GO:0005509">
    <property type="term" value="F:calcium ion binding"/>
    <property type="evidence" value="ECO:0007669"/>
    <property type="project" value="InterPro"/>
</dbReference>
<feature type="region of interest" description="Disordered" evidence="1">
    <location>
        <begin position="889"/>
        <end position="922"/>
    </location>
</feature>
<dbReference type="PANTHER" id="PTHR15136:SF5">
    <property type="entry name" value="STROMAL INTERACTION MOLECULE HOMOLOG"/>
    <property type="match status" value="1"/>
</dbReference>
<dbReference type="SMART" id="SM00333">
    <property type="entry name" value="TUDOR"/>
    <property type="match status" value="1"/>
</dbReference>